<dbReference type="STRING" id="92696.A0A4R0RN25"/>
<dbReference type="AlphaFoldDB" id="A0A4R0RN25"/>
<dbReference type="PANTHER" id="PTHR33119:SF1">
    <property type="entry name" value="FE2OG DIOXYGENASE DOMAIN-CONTAINING PROTEIN"/>
    <property type="match status" value="1"/>
</dbReference>
<accession>A0A4R0RN25</accession>
<dbReference type="Proteomes" id="UP000292702">
    <property type="component" value="Unassembled WGS sequence"/>
</dbReference>
<dbReference type="InterPro" id="IPR049192">
    <property type="entry name" value="DUF4246_C"/>
</dbReference>
<keyword evidence="4" id="KW-1185">Reference proteome</keyword>
<gene>
    <name evidence="3" type="ORF">EIP91_004985</name>
</gene>
<evidence type="ECO:0000313" key="3">
    <source>
        <dbReference type="EMBL" id="TCD63734.1"/>
    </source>
</evidence>
<proteinExistence type="predicted"/>
<name>A0A4R0RN25_9APHY</name>
<dbReference type="PANTHER" id="PTHR33119">
    <property type="entry name" value="IFI3P"/>
    <property type="match status" value="1"/>
</dbReference>
<dbReference type="InterPro" id="IPR025340">
    <property type="entry name" value="DUF4246"/>
</dbReference>
<feature type="domain" description="DUF4246" evidence="1">
    <location>
        <begin position="118"/>
        <end position="558"/>
    </location>
</feature>
<evidence type="ECO:0000259" key="2">
    <source>
        <dbReference type="Pfam" id="PF21666"/>
    </source>
</evidence>
<dbReference type="Pfam" id="PF21666">
    <property type="entry name" value="DUF4246_N"/>
    <property type="match status" value="1"/>
</dbReference>
<dbReference type="OrthoDB" id="415532at2759"/>
<organism evidence="3 4">
    <name type="scientific">Steccherinum ochraceum</name>
    <dbReference type="NCBI Taxonomy" id="92696"/>
    <lineage>
        <taxon>Eukaryota</taxon>
        <taxon>Fungi</taxon>
        <taxon>Dikarya</taxon>
        <taxon>Basidiomycota</taxon>
        <taxon>Agaricomycotina</taxon>
        <taxon>Agaricomycetes</taxon>
        <taxon>Polyporales</taxon>
        <taxon>Steccherinaceae</taxon>
        <taxon>Steccherinum</taxon>
    </lineage>
</organism>
<protein>
    <submittedName>
        <fullName evidence="3">Uncharacterized protein</fullName>
    </submittedName>
</protein>
<evidence type="ECO:0000313" key="4">
    <source>
        <dbReference type="Proteomes" id="UP000292702"/>
    </source>
</evidence>
<dbReference type="InterPro" id="IPR049207">
    <property type="entry name" value="DUF4246_N"/>
</dbReference>
<dbReference type="EMBL" id="RWJN01000278">
    <property type="protein sequence ID" value="TCD63734.1"/>
    <property type="molecule type" value="Genomic_DNA"/>
</dbReference>
<reference evidence="3 4" key="1">
    <citation type="submission" date="2018-11" db="EMBL/GenBank/DDBJ databases">
        <title>Genome assembly of Steccherinum ochraceum LE-BIN_3174, the white-rot fungus of the Steccherinaceae family (The Residual Polyporoid clade, Polyporales, Basidiomycota).</title>
        <authorList>
            <person name="Fedorova T.V."/>
            <person name="Glazunova O.A."/>
            <person name="Landesman E.O."/>
            <person name="Moiseenko K.V."/>
            <person name="Psurtseva N.V."/>
            <person name="Savinova O.S."/>
            <person name="Shakhova N.V."/>
            <person name="Tyazhelova T.V."/>
            <person name="Vasina D.V."/>
        </authorList>
    </citation>
    <scope>NUCLEOTIDE SEQUENCE [LARGE SCALE GENOMIC DNA]</scope>
    <source>
        <strain evidence="3 4">LE-BIN_3174</strain>
    </source>
</reference>
<sequence>MSEAATEKPLKINPMLYHRFEGFTDPSVKVCGEDRPFRYRHPLFVARDSEWEWGQPPCGDLEDAKTVAELRMQELSWAIRQKRGWQEKLKQPDVAERWKREATVSQLLLVPQRRLSANMINYVFTELEAYARLLQPETGIQHACNDATFCSYSLVADDISRVLRQGVAHLENVRDVQKDWHPGSNDQVLDLVHPSLYCLVYGRSWMRDNHGKLSLARLERNGESSSYFSEKYAWLPSDFFIDDSGTAHLTSPYINNLPQSNTELYDIIPTILGRFIPMFERVLGAIDGTDRPRTRGGLLISAIHYQSPQYKPPPAIQEYFPLPGRIKYSEGPLRDVPCIWPDCEYPWEDLEQVEGNDFVDYPGVTLDERRQAWAATRPNIQLPESHKAYQGALERDFRLASLRGRTVQCIVKLANIHLTPEKPTYPGGNWHVEGMLNERIVSTGIYYYDSDNISDSQLQFRTSVPGVPYHQQNDDICTQILYGVDHDVELLQERGKVSTSAGLSVAFPNIYQHCLSPFHLVDPTKPGHRKILAFFLVDPNIKIPSASDVAPQQASWMLEFMYDTSHKGIGGTYFERLPIELREIIVEYAFMSQAEANEIREDLMQERRQFLRDVEMFHAVDQEQDYEIVRAYAASLTILLRSKSCWSEHNVDLKKEVSYLRVQLGELERQSALEKPSLTSYDS</sequence>
<evidence type="ECO:0000259" key="1">
    <source>
        <dbReference type="Pfam" id="PF14033"/>
    </source>
</evidence>
<feature type="domain" description="DUF4246" evidence="2">
    <location>
        <begin position="58"/>
        <end position="101"/>
    </location>
</feature>
<dbReference type="Pfam" id="PF14033">
    <property type="entry name" value="DUF4246"/>
    <property type="match status" value="1"/>
</dbReference>
<comment type="caution">
    <text evidence="3">The sequence shown here is derived from an EMBL/GenBank/DDBJ whole genome shotgun (WGS) entry which is preliminary data.</text>
</comment>